<evidence type="ECO:0000256" key="2">
    <source>
        <dbReference type="RuleBase" id="RU362039"/>
    </source>
</evidence>
<dbReference type="CDD" id="cd00841">
    <property type="entry name" value="MPP_YfcE"/>
    <property type="match status" value="1"/>
</dbReference>
<comment type="similarity">
    <text evidence="1 2">Belongs to the metallophosphoesterase superfamily. YfcE family.</text>
</comment>
<gene>
    <name evidence="4" type="ORF">FYJ35_01430</name>
</gene>
<dbReference type="Gene3D" id="3.60.21.10">
    <property type="match status" value="1"/>
</dbReference>
<reference evidence="4 5" key="1">
    <citation type="submission" date="2019-08" db="EMBL/GenBank/DDBJ databases">
        <title>In-depth cultivation of the pig gut microbiome towards novel bacterial diversity and tailored functional studies.</title>
        <authorList>
            <person name="Wylensek D."/>
            <person name="Hitch T.C.A."/>
            <person name="Clavel T."/>
        </authorList>
    </citation>
    <scope>NUCLEOTIDE SEQUENCE [LARGE SCALE GENOMIC DNA]</scope>
    <source>
        <strain evidence="4 5">Oil+RF-744-WCA-WT-11</strain>
    </source>
</reference>
<sequence>MKILVMSDSHGWDYNAAEAVRREKTMDALIHLGDAQETMAQFLRGSGVRCPAYMVEGNCDMDGYFPREQIVELGGHRLLLTHGHDFYVRFGTEELHDEAIRNQCDIALFGHTHKPLLEETDPAVLILNPGSISSPRQENGRPSYLVLELEADRRPVAELRYL</sequence>
<comment type="cofactor">
    <cofactor evidence="2">
        <name>a divalent metal cation</name>
        <dbReference type="ChEBI" id="CHEBI:60240"/>
    </cofactor>
</comment>
<feature type="domain" description="Calcineurin-like phosphoesterase" evidence="3">
    <location>
        <begin position="1"/>
        <end position="151"/>
    </location>
</feature>
<protein>
    <recommendedName>
        <fullName evidence="2">Phosphoesterase</fullName>
        <ecNumber evidence="2">3.1.4.-</ecNumber>
    </recommendedName>
</protein>
<accession>A0A6L5X311</accession>
<dbReference type="Pfam" id="PF12850">
    <property type="entry name" value="Metallophos_2"/>
    <property type="match status" value="1"/>
</dbReference>
<name>A0A6L5X311_9FIRM</name>
<organism evidence="4 5">
    <name type="scientific">Porcincola intestinalis</name>
    <dbReference type="NCBI Taxonomy" id="2606632"/>
    <lineage>
        <taxon>Bacteria</taxon>
        <taxon>Bacillati</taxon>
        <taxon>Bacillota</taxon>
        <taxon>Clostridia</taxon>
        <taxon>Lachnospirales</taxon>
        <taxon>Lachnospiraceae</taxon>
        <taxon>Porcincola</taxon>
    </lineage>
</organism>
<evidence type="ECO:0000313" key="5">
    <source>
        <dbReference type="Proteomes" id="UP000481852"/>
    </source>
</evidence>
<dbReference type="AlphaFoldDB" id="A0A6L5X311"/>
<dbReference type="EMBL" id="VULZ01000001">
    <property type="protein sequence ID" value="MSS13718.1"/>
    <property type="molecule type" value="Genomic_DNA"/>
</dbReference>
<dbReference type="GO" id="GO:0046872">
    <property type="term" value="F:metal ion binding"/>
    <property type="evidence" value="ECO:0007669"/>
    <property type="project" value="UniProtKB-KW"/>
</dbReference>
<dbReference type="GO" id="GO:0016787">
    <property type="term" value="F:hydrolase activity"/>
    <property type="evidence" value="ECO:0007669"/>
    <property type="project" value="UniProtKB-UniRule"/>
</dbReference>
<proteinExistence type="inferred from homology"/>
<dbReference type="InterPro" id="IPR041802">
    <property type="entry name" value="MPP_YfcE"/>
</dbReference>
<evidence type="ECO:0000256" key="1">
    <source>
        <dbReference type="ARBA" id="ARBA00008950"/>
    </source>
</evidence>
<dbReference type="EC" id="3.1.4.-" evidence="2"/>
<dbReference type="NCBIfam" id="TIGR00040">
    <property type="entry name" value="yfcE"/>
    <property type="match status" value="1"/>
</dbReference>
<dbReference type="RefSeq" id="WP_154522071.1">
    <property type="nucleotide sequence ID" value="NZ_JAXEDB010000018.1"/>
</dbReference>
<dbReference type="PANTHER" id="PTHR11124">
    <property type="entry name" value="VACUOLAR SORTING PROTEIN VPS29"/>
    <property type="match status" value="1"/>
</dbReference>
<comment type="caution">
    <text evidence="4">The sequence shown here is derived from an EMBL/GenBank/DDBJ whole genome shotgun (WGS) entry which is preliminary data.</text>
</comment>
<evidence type="ECO:0000259" key="3">
    <source>
        <dbReference type="Pfam" id="PF12850"/>
    </source>
</evidence>
<keyword evidence="5" id="KW-1185">Reference proteome</keyword>
<dbReference type="InterPro" id="IPR029052">
    <property type="entry name" value="Metallo-depent_PP-like"/>
</dbReference>
<keyword evidence="2" id="KW-0479">Metal-binding</keyword>
<dbReference type="InterPro" id="IPR024654">
    <property type="entry name" value="Calcineurin-like_PHP_lpxH"/>
</dbReference>
<evidence type="ECO:0000313" key="4">
    <source>
        <dbReference type="EMBL" id="MSS13718.1"/>
    </source>
</evidence>
<dbReference type="InterPro" id="IPR000979">
    <property type="entry name" value="Phosphodiesterase_MJ0936/Vps29"/>
</dbReference>
<dbReference type="SUPFAM" id="SSF56300">
    <property type="entry name" value="Metallo-dependent phosphatases"/>
    <property type="match status" value="1"/>
</dbReference>
<dbReference type="Proteomes" id="UP000481852">
    <property type="component" value="Unassembled WGS sequence"/>
</dbReference>